<evidence type="ECO:0000313" key="1">
    <source>
        <dbReference type="EMBL" id="KAJ8642967.1"/>
    </source>
</evidence>
<dbReference type="Proteomes" id="UP001234297">
    <property type="component" value="Chromosome 2"/>
</dbReference>
<sequence length="507" mass="55573">MLLVGCRSKSVAETRSDMVLVDLQRRSMGWLLLHRRMIDLDQDDCTSVPSLHDCRRRRAAGFSSPLPPPLVRSVSSSSPYQSGSPLIVVAEDEQKGFRCYHPPSKKVYISRHVVFNEHTFPYDDPRSLFSSSQDNSTVTTYEEFDQWQHPEKNNSLTQVLEGEQISTMAKFSASTESQNDTCPCSVDLPLSSALDATISHHAHQSSYQNTDHTTTHRCQIPNVAGTTYPSSRLGSAPSHNFTQLDTIVSHDAEHDTSHVPHGSHESNELGAATLQHPSLGATIQVDLHCIYHKNFPFPIAAKSHSRPPLQMLPHPLLKWVTQWSQGSVGGEESSSSALADDVTARHSPPDLSVTLGGSTIKDSLLQVHGVEENPSSTFHSKGGGVGFAIVGDIVFHRRGRRKDSTPKGGFTWSGTRGGLLPSGVHMSTSNLKYGVVQDKGKGTSLESTHCTIHPEGLHGNRIEDLDIQMLGQMERINASLALEADSWPDDMAKYFAKCAISLSQQFV</sequence>
<dbReference type="EMBL" id="CM056810">
    <property type="protein sequence ID" value="KAJ8642967.1"/>
    <property type="molecule type" value="Genomic_DNA"/>
</dbReference>
<reference evidence="1 2" key="1">
    <citation type="journal article" date="2022" name="Hortic Res">
        <title>A haplotype resolved chromosomal level avocado genome allows analysis of novel avocado genes.</title>
        <authorList>
            <person name="Nath O."/>
            <person name="Fletcher S.J."/>
            <person name="Hayward A."/>
            <person name="Shaw L.M."/>
            <person name="Masouleh A.K."/>
            <person name="Furtado A."/>
            <person name="Henry R.J."/>
            <person name="Mitter N."/>
        </authorList>
    </citation>
    <scope>NUCLEOTIDE SEQUENCE [LARGE SCALE GENOMIC DNA]</scope>
    <source>
        <strain evidence="2">cv. Hass</strain>
    </source>
</reference>
<comment type="caution">
    <text evidence="1">The sequence shown here is derived from an EMBL/GenBank/DDBJ whole genome shotgun (WGS) entry which is preliminary data.</text>
</comment>
<name>A0ACC2MBB7_PERAE</name>
<evidence type="ECO:0000313" key="2">
    <source>
        <dbReference type="Proteomes" id="UP001234297"/>
    </source>
</evidence>
<gene>
    <name evidence="1" type="ORF">MRB53_004715</name>
</gene>
<accession>A0ACC2MBB7</accession>
<organism evidence="1 2">
    <name type="scientific">Persea americana</name>
    <name type="common">Avocado</name>
    <dbReference type="NCBI Taxonomy" id="3435"/>
    <lineage>
        <taxon>Eukaryota</taxon>
        <taxon>Viridiplantae</taxon>
        <taxon>Streptophyta</taxon>
        <taxon>Embryophyta</taxon>
        <taxon>Tracheophyta</taxon>
        <taxon>Spermatophyta</taxon>
        <taxon>Magnoliopsida</taxon>
        <taxon>Magnoliidae</taxon>
        <taxon>Laurales</taxon>
        <taxon>Lauraceae</taxon>
        <taxon>Persea</taxon>
    </lineage>
</organism>
<proteinExistence type="predicted"/>
<protein>
    <submittedName>
        <fullName evidence="1">Uncharacterized protein</fullName>
    </submittedName>
</protein>
<keyword evidence="2" id="KW-1185">Reference proteome</keyword>